<dbReference type="AlphaFoldDB" id="A0A292Q7Q7"/>
<feature type="domain" description="F-box" evidence="4">
    <location>
        <begin position="1"/>
        <end position="53"/>
    </location>
</feature>
<dbReference type="InterPro" id="IPR002110">
    <property type="entry name" value="Ankyrin_rpt"/>
</dbReference>
<dbReference type="SUPFAM" id="SSF48403">
    <property type="entry name" value="Ankyrin repeat"/>
    <property type="match status" value="1"/>
</dbReference>
<reference evidence="5" key="1">
    <citation type="submission" date="2015-10" db="EMBL/GenBank/DDBJ databases">
        <authorList>
            <person name="Regsiter A."/>
            <person name="william w."/>
        </authorList>
    </citation>
    <scope>NUCLEOTIDE SEQUENCE</scope>
    <source>
        <strain evidence="5">Montdore</strain>
    </source>
</reference>
<dbReference type="InterPro" id="IPR001810">
    <property type="entry name" value="F-box_dom"/>
</dbReference>
<feature type="repeat" description="ANK" evidence="3">
    <location>
        <begin position="109"/>
        <end position="141"/>
    </location>
</feature>
<dbReference type="SMART" id="SM00248">
    <property type="entry name" value="ANK"/>
    <property type="match status" value="3"/>
</dbReference>
<keyword evidence="6" id="KW-1185">Reference proteome</keyword>
<dbReference type="Pfam" id="PF12796">
    <property type="entry name" value="Ank_2"/>
    <property type="match status" value="1"/>
</dbReference>
<dbReference type="EMBL" id="LN890955">
    <property type="protein sequence ID" value="CUS14793.1"/>
    <property type="molecule type" value="Genomic_DNA"/>
</dbReference>
<dbReference type="PROSITE" id="PS50181">
    <property type="entry name" value="FBOX"/>
    <property type="match status" value="1"/>
</dbReference>
<keyword evidence="2 3" id="KW-0040">ANK repeat</keyword>
<accession>A0A292Q7Q7</accession>
<dbReference type="Pfam" id="PF00646">
    <property type="entry name" value="F-box"/>
    <property type="match status" value="1"/>
</dbReference>
<feature type="non-terminal residue" evidence="5">
    <location>
        <position position="1"/>
    </location>
</feature>
<evidence type="ECO:0000256" key="2">
    <source>
        <dbReference type="ARBA" id="ARBA00023043"/>
    </source>
</evidence>
<name>A0A292Q7Q7_9PEZI</name>
<evidence type="ECO:0000259" key="4">
    <source>
        <dbReference type="PROSITE" id="PS50181"/>
    </source>
</evidence>
<feature type="repeat" description="ANK" evidence="3">
    <location>
        <begin position="142"/>
        <end position="163"/>
    </location>
</feature>
<gene>
    <name evidence="5" type="ORF">GSTUAT00001078001</name>
</gene>
<evidence type="ECO:0000256" key="3">
    <source>
        <dbReference type="PROSITE-ProRule" id="PRU00023"/>
    </source>
</evidence>
<sequence>MPFLALPNEIVLQISKFQSPPDLNSLLKTSRRFAALLKPELIDAACCAAYSNYGKRAILELLLKNRRVMVDSCDLNRRTALGVAAESGNEKIVELLLDAGADVDWVDECGLTPLLVASGEGHDRIVQLLLYNDANINWADHGGRTSLHIAAAYGHEGVVKVLL</sequence>
<keyword evidence="1" id="KW-0677">Repeat</keyword>
<dbReference type="PROSITE" id="PS50297">
    <property type="entry name" value="ANK_REP_REGION"/>
    <property type="match status" value="3"/>
</dbReference>
<dbReference type="PANTHER" id="PTHR24173:SF74">
    <property type="entry name" value="ANKYRIN REPEAT DOMAIN-CONTAINING PROTEIN 16"/>
    <property type="match status" value="1"/>
</dbReference>
<dbReference type="Gene3D" id="1.25.40.20">
    <property type="entry name" value="Ankyrin repeat-containing domain"/>
    <property type="match status" value="1"/>
</dbReference>
<evidence type="ECO:0000313" key="6">
    <source>
        <dbReference type="Proteomes" id="UP001412239"/>
    </source>
</evidence>
<feature type="repeat" description="ANK" evidence="3">
    <location>
        <begin position="76"/>
        <end position="108"/>
    </location>
</feature>
<evidence type="ECO:0000256" key="1">
    <source>
        <dbReference type="ARBA" id="ARBA00022737"/>
    </source>
</evidence>
<proteinExistence type="predicted"/>
<dbReference type="InterPro" id="IPR036770">
    <property type="entry name" value="Ankyrin_rpt-contain_sf"/>
</dbReference>
<dbReference type="Proteomes" id="UP001412239">
    <property type="component" value="Unassembled WGS sequence"/>
</dbReference>
<organism evidence="5 6">
    <name type="scientific">Tuber aestivum</name>
    <name type="common">summer truffle</name>
    <dbReference type="NCBI Taxonomy" id="59557"/>
    <lineage>
        <taxon>Eukaryota</taxon>
        <taxon>Fungi</taxon>
        <taxon>Dikarya</taxon>
        <taxon>Ascomycota</taxon>
        <taxon>Pezizomycotina</taxon>
        <taxon>Pezizomycetes</taxon>
        <taxon>Pezizales</taxon>
        <taxon>Tuberaceae</taxon>
        <taxon>Tuber</taxon>
    </lineage>
</organism>
<dbReference type="PANTHER" id="PTHR24173">
    <property type="entry name" value="ANKYRIN REPEAT CONTAINING"/>
    <property type="match status" value="1"/>
</dbReference>
<evidence type="ECO:0000313" key="5">
    <source>
        <dbReference type="EMBL" id="CUS14793.1"/>
    </source>
</evidence>
<protein>
    <recommendedName>
        <fullName evidence="4">F-box domain-containing protein</fullName>
    </recommendedName>
</protein>
<dbReference type="PROSITE" id="PS50088">
    <property type="entry name" value="ANK_REPEAT"/>
    <property type="match status" value="3"/>
</dbReference>